<protein>
    <submittedName>
        <fullName evidence="2">Uncharacterized protein</fullName>
    </submittedName>
</protein>
<dbReference type="EMBL" id="BK032513">
    <property type="protein sequence ID" value="DAF44899.1"/>
    <property type="molecule type" value="Genomic_DNA"/>
</dbReference>
<accession>A0A8S5S265</accession>
<feature type="coiled-coil region" evidence="1">
    <location>
        <begin position="3"/>
        <end position="55"/>
    </location>
</feature>
<reference evidence="2" key="1">
    <citation type="journal article" date="2021" name="Proc. Natl. Acad. Sci. U.S.A.">
        <title>A Catalog of Tens of Thousands of Viruses from Human Metagenomes Reveals Hidden Associations with Chronic Diseases.</title>
        <authorList>
            <person name="Tisza M.J."/>
            <person name="Buck C.B."/>
        </authorList>
    </citation>
    <scope>NUCLEOTIDE SEQUENCE</scope>
    <source>
        <strain evidence="2">CtCIv11</strain>
    </source>
</reference>
<organism evidence="2">
    <name type="scientific">Siphoviridae sp. ctCIv11</name>
    <dbReference type="NCBI Taxonomy" id="2827806"/>
    <lineage>
        <taxon>Viruses</taxon>
        <taxon>Duplodnaviria</taxon>
        <taxon>Heunggongvirae</taxon>
        <taxon>Uroviricota</taxon>
        <taxon>Caudoviricetes</taxon>
    </lineage>
</organism>
<evidence type="ECO:0000313" key="2">
    <source>
        <dbReference type="EMBL" id="DAF44899.1"/>
    </source>
</evidence>
<keyword evidence="1" id="KW-0175">Coiled coil</keyword>
<name>A0A8S5S265_9CAUD</name>
<proteinExistence type="predicted"/>
<sequence>MTREEYENAKIELINNLESELERLSDAANVSYDSEEDIENIIDKAECDLEIINSQTYDIKNALSELRKMRNARIEE</sequence>
<evidence type="ECO:0000256" key="1">
    <source>
        <dbReference type="SAM" id="Coils"/>
    </source>
</evidence>